<dbReference type="Proteomes" id="UP000024635">
    <property type="component" value="Unassembled WGS sequence"/>
</dbReference>
<sequence>MYNRVQLRVQEKKTKGEIKNKGEQEKKSKGEITNKGERCYTATIRKASKRQQIESKASFSLSVSILRFAALRILEVGWSSFSFPKKIVA</sequence>
<evidence type="ECO:0000313" key="2">
    <source>
        <dbReference type="EMBL" id="EYB95060.1"/>
    </source>
</evidence>
<protein>
    <submittedName>
        <fullName evidence="2">Uncharacterized protein</fullName>
    </submittedName>
</protein>
<feature type="region of interest" description="Disordered" evidence="1">
    <location>
        <begin position="13"/>
        <end position="32"/>
    </location>
</feature>
<dbReference type="AlphaFoldDB" id="A0A016SX79"/>
<accession>A0A016SX79</accession>
<proteinExistence type="predicted"/>
<comment type="caution">
    <text evidence="2">The sequence shown here is derived from an EMBL/GenBank/DDBJ whole genome shotgun (WGS) entry which is preliminary data.</text>
</comment>
<gene>
    <name evidence="2" type="primary">Acey_s0164.g3542</name>
    <name evidence="2" type="ORF">Y032_0164g3542</name>
</gene>
<evidence type="ECO:0000313" key="3">
    <source>
        <dbReference type="Proteomes" id="UP000024635"/>
    </source>
</evidence>
<keyword evidence="3" id="KW-1185">Reference proteome</keyword>
<name>A0A016SX79_9BILA</name>
<reference evidence="3" key="1">
    <citation type="journal article" date="2015" name="Nat. Genet.">
        <title>The genome and transcriptome of the zoonotic hookworm Ancylostoma ceylanicum identify infection-specific gene families.</title>
        <authorList>
            <person name="Schwarz E.M."/>
            <person name="Hu Y."/>
            <person name="Antoshechkin I."/>
            <person name="Miller M.M."/>
            <person name="Sternberg P.W."/>
            <person name="Aroian R.V."/>
        </authorList>
    </citation>
    <scope>NUCLEOTIDE SEQUENCE</scope>
    <source>
        <strain evidence="3">HY135</strain>
    </source>
</reference>
<organism evidence="2 3">
    <name type="scientific">Ancylostoma ceylanicum</name>
    <dbReference type="NCBI Taxonomy" id="53326"/>
    <lineage>
        <taxon>Eukaryota</taxon>
        <taxon>Metazoa</taxon>
        <taxon>Ecdysozoa</taxon>
        <taxon>Nematoda</taxon>
        <taxon>Chromadorea</taxon>
        <taxon>Rhabditida</taxon>
        <taxon>Rhabditina</taxon>
        <taxon>Rhabditomorpha</taxon>
        <taxon>Strongyloidea</taxon>
        <taxon>Ancylostomatidae</taxon>
        <taxon>Ancylostomatinae</taxon>
        <taxon>Ancylostoma</taxon>
    </lineage>
</organism>
<dbReference type="EMBL" id="JARK01001500">
    <property type="protein sequence ID" value="EYB95060.1"/>
    <property type="molecule type" value="Genomic_DNA"/>
</dbReference>
<evidence type="ECO:0000256" key="1">
    <source>
        <dbReference type="SAM" id="MobiDB-lite"/>
    </source>
</evidence>